<keyword evidence="1" id="KW-0472">Membrane</keyword>
<protein>
    <submittedName>
        <fullName evidence="2">Uncharacterized protein</fullName>
    </submittedName>
</protein>
<reference evidence="2 3" key="1">
    <citation type="submission" date="2019-04" db="EMBL/GenBank/DDBJ databases">
        <title>Annotation for the trematode Fasciola gigantica.</title>
        <authorList>
            <person name="Choi Y.-J."/>
        </authorList>
    </citation>
    <scope>NUCLEOTIDE SEQUENCE [LARGE SCALE GENOMIC DNA]</scope>
    <source>
        <strain evidence="2">Uganda_cow_1</strain>
    </source>
</reference>
<feature type="transmembrane region" description="Helical" evidence="1">
    <location>
        <begin position="65"/>
        <end position="83"/>
    </location>
</feature>
<evidence type="ECO:0000313" key="2">
    <source>
        <dbReference type="EMBL" id="TPP65115.1"/>
    </source>
</evidence>
<sequence>MCTVIFDSARQGFEYSRSRMGGNQKSFKRKLNFTQKSNTIDVTHSGANTSAITTMISCGTIRRRTFGTIVILASFISFNRVFFL</sequence>
<evidence type="ECO:0000313" key="3">
    <source>
        <dbReference type="Proteomes" id="UP000316759"/>
    </source>
</evidence>
<keyword evidence="3" id="KW-1185">Reference proteome</keyword>
<comment type="caution">
    <text evidence="2">The sequence shown here is derived from an EMBL/GenBank/DDBJ whole genome shotgun (WGS) entry which is preliminary data.</text>
</comment>
<accession>A0A504YX81</accession>
<proteinExistence type="predicted"/>
<gene>
    <name evidence="2" type="ORF">FGIG_11818</name>
</gene>
<dbReference type="EMBL" id="SUNJ01003605">
    <property type="protein sequence ID" value="TPP65115.1"/>
    <property type="molecule type" value="Genomic_DNA"/>
</dbReference>
<dbReference type="AlphaFoldDB" id="A0A504YX81"/>
<evidence type="ECO:0000256" key="1">
    <source>
        <dbReference type="SAM" id="Phobius"/>
    </source>
</evidence>
<keyword evidence="1" id="KW-0812">Transmembrane</keyword>
<dbReference type="Proteomes" id="UP000316759">
    <property type="component" value="Unassembled WGS sequence"/>
</dbReference>
<organism evidence="2 3">
    <name type="scientific">Fasciola gigantica</name>
    <name type="common">Giant liver fluke</name>
    <dbReference type="NCBI Taxonomy" id="46835"/>
    <lineage>
        <taxon>Eukaryota</taxon>
        <taxon>Metazoa</taxon>
        <taxon>Spiralia</taxon>
        <taxon>Lophotrochozoa</taxon>
        <taxon>Platyhelminthes</taxon>
        <taxon>Trematoda</taxon>
        <taxon>Digenea</taxon>
        <taxon>Plagiorchiida</taxon>
        <taxon>Echinostomata</taxon>
        <taxon>Echinostomatoidea</taxon>
        <taxon>Fasciolidae</taxon>
        <taxon>Fasciola</taxon>
    </lineage>
</organism>
<keyword evidence="1" id="KW-1133">Transmembrane helix</keyword>
<name>A0A504YX81_FASGI</name>